<evidence type="ECO:0000313" key="1">
    <source>
        <dbReference type="EnsemblPlants" id="Zm00001eb139090_P001"/>
    </source>
</evidence>
<reference evidence="1" key="3">
    <citation type="submission" date="2021-05" db="UniProtKB">
        <authorList>
            <consortium name="EnsemblPlants"/>
        </authorList>
    </citation>
    <scope>IDENTIFICATION</scope>
    <source>
        <strain evidence="1">cv. B73</strain>
    </source>
</reference>
<sequence length="148" mass="15767">MQCNRPATPLRWRGVRCGRGESKLAALPGDEAVALAHEPGCGLSHVDAGAGEVMTAAAKAKSHWYVCSSPPRLVKSREMAAVVLHPAILRCICLFPSLSLTLAAAGAGASHHSLFLLESWGLGCGMDLLKVRQVILFDLPNSIDEYIH</sequence>
<dbReference type="Gramene" id="Zm00001eb139090_T001">
    <property type="protein sequence ID" value="Zm00001eb139090_P001"/>
    <property type="gene ID" value="Zm00001eb139090"/>
</dbReference>
<dbReference type="AlphaFoldDB" id="A0A804N6N4"/>
<reference evidence="2" key="1">
    <citation type="submission" date="2015-12" db="EMBL/GenBank/DDBJ databases">
        <title>Update maize B73 reference genome by single molecule sequencing technologies.</title>
        <authorList>
            <consortium name="Maize Genome Sequencing Project"/>
            <person name="Ware D."/>
        </authorList>
    </citation>
    <scope>NUCLEOTIDE SEQUENCE [LARGE SCALE GENOMIC DNA]</scope>
    <source>
        <strain evidence="2">cv. B73</strain>
    </source>
</reference>
<protein>
    <submittedName>
        <fullName evidence="1">Uncharacterized protein</fullName>
    </submittedName>
</protein>
<evidence type="ECO:0000313" key="2">
    <source>
        <dbReference type="Proteomes" id="UP000007305"/>
    </source>
</evidence>
<accession>A0A804N6N4</accession>
<reference evidence="1" key="2">
    <citation type="submission" date="2019-07" db="EMBL/GenBank/DDBJ databases">
        <authorList>
            <person name="Seetharam A."/>
            <person name="Woodhouse M."/>
            <person name="Cannon E."/>
        </authorList>
    </citation>
    <scope>NUCLEOTIDE SEQUENCE [LARGE SCALE GENOMIC DNA]</scope>
    <source>
        <strain evidence="1">cv. B73</strain>
    </source>
</reference>
<proteinExistence type="predicted"/>
<dbReference type="InParanoid" id="A0A804N6N4"/>
<organism evidence="1 2">
    <name type="scientific">Zea mays</name>
    <name type="common">Maize</name>
    <dbReference type="NCBI Taxonomy" id="4577"/>
    <lineage>
        <taxon>Eukaryota</taxon>
        <taxon>Viridiplantae</taxon>
        <taxon>Streptophyta</taxon>
        <taxon>Embryophyta</taxon>
        <taxon>Tracheophyta</taxon>
        <taxon>Spermatophyta</taxon>
        <taxon>Magnoliopsida</taxon>
        <taxon>Liliopsida</taxon>
        <taxon>Poales</taxon>
        <taxon>Poaceae</taxon>
        <taxon>PACMAD clade</taxon>
        <taxon>Panicoideae</taxon>
        <taxon>Andropogonodae</taxon>
        <taxon>Andropogoneae</taxon>
        <taxon>Tripsacinae</taxon>
        <taxon>Zea</taxon>
    </lineage>
</organism>
<dbReference type="EnsemblPlants" id="Zm00001eb139090_T001">
    <property type="protein sequence ID" value="Zm00001eb139090_P001"/>
    <property type="gene ID" value="Zm00001eb139090"/>
</dbReference>
<name>A0A804N6N4_MAIZE</name>
<keyword evidence="2" id="KW-1185">Reference proteome</keyword>
<dbReference type="Proteomes" id="UP000007305">
    <property type="component" value="Chromosome 3"/>
</dbReference>